<dbReference type="InterPro" id="IPR049466">
    <property type="entry name" value="C3_CUB1"/>
</dbReference>
<dbReference type="GO" id="GO:0006956">
    <property type="term" value="P:complement activation"/>
    <property type="evidence" value="ECO:0007669"/>
    <property type="project" value="InterPro"/>
</dbReference>
<dbReference type="GO" id="GO:0006954">
    <property type="term" value="P:inflammatory response"/>
    <property type="evidence" value="ECO:0007669"/>
    <property type="project" value="InterPro"/>
</dbReference>
<dbReference type="SMART" id="SM01419">
    <property type="entry name" value="Thiol-ester_cl"/>
    <property type="match status" value="1"/>
</dbReference>
<dbReference type="InterPro" id="IPR018933">
    <property type="entry name" value="Netrin_module_non-TIMP"/>
</dbReference>
<evidence type="ECO:0000256" key="4">
    <source>
        <dbReference type="ARBA" id="ARBA00022966"/>
    </source>
</evidence>
<dbReference type="InterPro" id="IPR019742">
    <property type="entry name" value="MacrogloblnA2_CS"/>
</dbReference>
<keyword evidence="3" id="KW-0732">Signal</keyword>
<dbReference type="Gene3D" id="6.20.50.160">
    <property type="match status" value="1"/>
</dbReference>
<dbReference type="PROSITE" id="PS01178">
    <property type="entry name" value="ANAPHYLATOXIN_2"/>
    <property type="match status" value="1"/>
</dbReference>
<organism evidence="8 9">
    <name type="scientific">Chrysemys picta bellii</name>
    <name type="common">Western painted turtle</name>
    <name type="synonym">Emys bellii</name>
    <dbReference type="NCBI Taxonomy" id="8478"/>
    <lineage>
        <taxon>Eukaryota</taxon>
        <taxon>Metazoa</taxon>
        <taxon>Chordata</taxon>
        <taxon>Craniata</taxon>
        <taxon>Vertebrata</taxon>
        <taxon>Euteleostomi</taxon>
        <taxon>Archelosauria</taxon>
        <taxon>Testudinata</taxon>
        <taxon>Testudines</taxon>
        <taxon>Cryptodira</taxon>
        <taxon>Durocryptodira</taxon>
        <taxon>Testudinoidea</taxon>
        <taxon>Emydidae</taxon>
        <taxon>Chrysemys</taxon>
    </lineage>
</organism>
<dbReference type="Gene3D" id="1.20.91.20">
    <property type="entry name" value="Anaphylotoxins (complement system)"/>
    <property type="match status" value="1"/>
</dbReference>
<dbReference type="Gene3D" id="2.60.40.10">
    <property type="entry name" value="Immunoglobulins"/>
    <property type="match status" value="2"/>
</dbReference>
<feature type="domain" description="NTR" evidence="7">
    <location>
        <begin position="1434"/>
        <end position="1594"/>
    </location>
</feature>
<dbReference type="GeneTree" id="ENSGT00940000154063"/>
<dbReference type="PANTHER" id="PTHR11412:SF81">
    <property type="entry name" value="COMPLEMENT C3"/>
    <property type="match status" value="1"/>
</dbReference>
<gene>
    <name evidence="8" type="primary">LOC101953192</name>
</gene>
<dbReference type="InterPro" id="IPR011626">
    <property type="entry name" value="Alpha-macroglobulin_TED"/>
</dbReference>
<dbReference type="InterPro" id="IPR047565">
    <property type="entry name" value="Alpha-macroglob_thiol-ester_cl"/>
</dbReference>
<dbReference type="InterPro" id="IPR050473">
    <property type="entry name" value="A2M/Complement_sys"/>
</dbReference>
<dbReference type="SMART" id="SM01360">
    <property type="entry name" value="A2M"/>
    <property type="match status" value="1"/>
</dbReference>
<dbReference type="GO" id="GO:0004866">
    <property type="term" value="F:endopeptidase inhibitor activity"/>
    <property type="evidence" value="ECO:0007669"/>
    <property type="project" value="InterPro"/>
</dbReference>
<dbReference type="Pfam" id="PF07678">
    <property type="entry name" value="TED_complement"/>
    <property type="match status" value="2"/>
</dbReference>
<dbReference type="SMART" id="SM01361">
    <property type="entry name" value="A2M_recep"/>
    <property type="match status" value="1"/>
</dbReference>
<reference evidence="8" key="2">
    <citation type="submission" date="2025-09" db="UniProtKB">
        <authorList>
            <consortium name="Ensembl"/>
        </authorList>
    </citation>
    <scope>IDENTIFICATION</scope>
</reference>
<evidence type="ECO:0000256" key="1">
    <source>
        <dbReference type="ARBA" id="ARBA00004613"/>
    </source>
</evidence>
<dbReference type="Pfam" id="PF17789">
    <property type="entry name" value="MG4"/>
    <property type="match status" value="1"/>
</dbReference>
<dbReference type="SMART" id="SM01359">
    <property type="entry name" value="A2M_N_2"/>
    <property type="match status" value="1"/>
</dbReference>
<keyword evidence="4" id="KW-0882">Thioester bond</keyword>
<dbReference type="InterPro" id="IPR036595">
    <property type="entry name" value="A-macroglobulin_rcpt-bd_sf"/>
</dbReference>
<dbReference type="InterPro" id="IPR011625">
    <property type="entry name" value="A2M_N_BRD"/>
</dbReference>
<dbReference type="Gene3D" id="2.60.40.690">
    <property type="entry name" value="Alpha-macroglobulin, receptor-binding domain"/>
    <property type="match status" value="1"/>
</dbReference>
<evidence type="ECO:0000256" key="3">
    <source>
        <dbReference type="ARBA" id="ARBA00022729"/>
    </source>
</evidence>
<dbReference type="CDD" id="cd02896">
    <property type="entry name" value="complement_C3_C4_C5"/>
    <property type="match status" value="1"/>
</dbReference>
<dbReference type="Gene3D" id="2.40.50.120">
    <property type="match status" value="2"/>
</dbReference>
<dbReference type="InterPro" id="IPR001840">
    <property type="entry name" value="Anaphylatoxn_comp_syst_dom"/>
</dbReference>
<dbReference type="InterPro" id="IPR041425">
    <property type="entry name" value="C3/4/5_MG1"/>
</dbReference>
<dbReference type="FunFam" id="2.20.130.20:FF:000001">
    <property type="entry name" value="Complement C3"/>
    <property type="match status" value="1"/>
</dbReference>
<dbReference type="PROSITE" id="PS50189">
    <property type="entry name" value="NTR"/>
    <property type="match status" value="1"/>
</dbReference>
<dbReference type="Pfam" id="PF17790">
    <property type="entry name" value="MG1"/>
    <property type="match status" value="1"/>
</dbReference>
<dbReference type="SMART" id="SM00104">
    <property type="entry name" value="ANATO"/>
    <property type="match status" value="1"/>
</dbReference>
<dbReference type="InterPro" id="IPR000020">
    <property type="entry name" value="Anaphylatoxin/fibulin"/>
</dbReference>
<dbReference type="InterPro" id="IPR013783">
    <property type="entry name" value="Ig-like_fold"/>
</dbReference>
<dbReference type="PANTHER" id="PTHR11412">
    <property type="entry name" value="MACROGLOBULIN / COMPLEMENT"/>
    <property type="match status" value="1"/>
</dbReference>
<dbReference type="InterPro" id="IPR041555">
    <property type="entry name" value="MG3"/>
</dbReference>
<dbReference type="FunFam" id="2.60.40.1940:FF:000001">
    <property type="entry name" value="Complement component C3"/>
    <property type="match status" value="1"/>
</dbReference>
<dbReference type="Ensembl" id="ENSCPBT00000025594.1">
    <property type="protein sequence ID" value="ENSCPBP00000021734.1"/>
    <property type="gene ID" value="ENSCPBG00000014190.1"/>
</dbReference>
<dbReference type="PROSITE" id="PS01177">
    <property type="entry name" value="ANAPHYLATOXIN_1"/>
    <property type="match status" value="1"/>
</dbReference>
<dbReference type="Gene3D" id="2.60.120.1540">
    <property type="match status" value="1"/>
</dbReference>
<dbReference type="InterPro" id="IPR048848">
    <property type="entry name" value="C3_CUB2"/>
</dbReference>
<dbReference type="Gene3D" id="1.50.10.20">
    <property type="match status" value="2"/>
</dbReference>
<dbReference type="InterPro" id="IPR009048">
    <property type="entry name" value="A-macroglobulin_rcpt-bd"/>
</dbReference>
<comment type="subcellular location">
    <subcellularLocation>
        <location evidence="1">Secreted</location>
    </subcellularLocation>
</comment>
<evidence type="ECO:0000259" key="7">
    <source>
        <dbReference type="PROSITE" id="PS50189"/>
    </source>
</evidence>
<accession>A0A8C3HQQ1</accession>
<dbReference type="Pfam" id="PF21406">
    <property type="entry name" value="C3_CUB1"/>
    <property type="match status" value="1"/>
</dbReference>
<evidence type="ECO:0000313" key="8">
    <source>
        <dbReference type="Ensembl" id="ENSCPBP00000021734.1"/>
    </source>
</evidence>
<dbReference type="CDD" id="cd00017">
    <property type="entry name" value="ANATO"/>
    <property type="match status" value="1"/>
</dbReference>
<reference evidence="8" key="1">
    <citation type="submission" date="2025-08" db="UniProtKB">
        <authorList>
            <consortium name="Ensembl"/>
        </authorList>
    </citation>
    <scope>IDENTIFICATION</scope>
</reference>
<keyword evidence="9" id="KW-1185">Reference proteome</keyword>
<dbReference type="Pfam" id="PF07703">
    <property type="entry name" value="A2M_BRD"/>
    <property type="match status" value="1"/>
</dbReference>
<evidence type="ECO:0000256" key="5">
    <source>
        <dbReference type="ARBA" id="ARBA00023157"/>
    </source>
</evidence>
<dbReference type="PROSITE" id="PS00477">
    <property type="entry name" value="ALPHA_2_MACROGLOBULIN"/>
    <property type="match status" value="1"/>
</dbReference>
<dbReference type="PRINTS" id="PR00004">
    <property type="entry name" value="ANAPHYLATOXN"/>
</dbReference>
<protein>
    <submittedName>
        <fullName evidence="8">Uncharacterized protein</fullName>
    </submittedName>
</protein>
<dbReference type="Pfam" id="PF01821">
    <property type="entry name" value="ANATO"/>
    <property type="match status" value="1"/>
</dbReference>
<dbReference type="InterPro" id="IPR008930">
    <property type="entry name" value="Terpenoid_cyclase/PrenylTrfase"/>
</dbReference>
<feature type="domain" description="Anaphylatoxin-like" evidence="6">
    <location>
        <begin position="680"/>
        <end position="715"/>
    </location>
</feature>
<dbReference type="SUPFAM" id="SSF47686">
    <property type="entry name" value="Anaphylotoxins (complement system)"/>
    <property type="match status" value="1"/>
</dbReference>
<dbReference type="Gene3D" id="2.20.130.20">
    <property type="match status" value="1"/>
</dbReference>
<dbReference type="OMA" id="TITTWEL"/>
<dbReference type="InterPro" id="IPR018081">
    <property type="entry name" value="Anaphylatoxin_comp_syst"/>
</dbReference>
<name>A0A8C3HQQ1_CHRPI</name>
<dbReference type="Gene3D" id="2.20.210.20">
    <property type="match status" value="1"/>
</dbReference>
<dbReference type="Pfam" id="PF17791">
    <property type="entry name" value="MG3"/>
    <property type="match status" value="1"/>
</dbReference>
<evidence type="ECO:0000256" key="2">
    <source>
        <dbReference type="ARBA" id="ARBA00022525"/>
    </source>
</evidence>
<sequence>MECRTRYRPLQRALGSALAQMGELLLLSHTPCSLHYSLITPNVLRVESEEKVVVEAHGLKAPIEVTVIVHDFPLKKNILYQVQTNLNSSNGMMGTAVIKVPTKHIKKDTKKAQYVVVKATFPQQTLEKVVLVHFHSGYIFIQTDKTIYTPGSTVLYRIFTVGHKLEPVNKIVIVDPWGNRWCIQCSFLFPSSSLGTWKITARYEDSLQQIFSAQFDVKEYVLPSFEVILEPSEKFLYIDSNENFTVSITARYLYGKKLDGTAFVLFGVKVDDEKRSIPQSLKRISIEYGDGEATLTREMLQARFANLNELVGHSLYISVTVLTESGSDMVEAERTGINIVTSPYQIHFTKTPKYFKPGMPFELMVYVTNPDGSPAPRVPVQAEGFQSAGSTQGDGTAKLIINMPVDKQQVPITVSNLQTLSLANRQASKSMVAEAYQSQGRSQNYLHLAVTVSELKPGDNLAVNFHLKSNSPAVLKEIRYFTYIILNKGKIIRVGRQARQEGQNLVTMSLPITPDLMPSFRIVAYYQVANSEIVADSVWLDIQDTCMGTLVVTGASDEDGGIHEPGTEIKLKLEGDHRAYVGLVAVDKGVYVLNKKHKITQSKIWDSVEKSDIGCTAGSGKNNLGVFTDAGLALETSNRISTVQRTECPRPAKRRRRSVQLIEYKAIKTADYQDRKLKKCCEDGMHENPMGHSCEKRAGYILDTDECKKTFLDCCHYIKTIRDKLQQELHLQLARSDLDEDFMSDEDITSRSQFPESWLWQVEQLTGKPNKLGISSNTTCIFLKDSITTWEVLAVSLSETKGICVADPYEIKVRKDFFIDLRLPYSVVRNEQVEIRAILYNYQNKNIKVRLELLHNPVFCSASTSKARYRQMLDIKAKSSRAVPLVIVPLQLGSHDIEVKGAVWGSSLSDGVKKKLKVVVGCHFPVSSPRPSFSGGVQEEKVKATDIDDMVPDTESETKVRIQGNPVTIIVENSIDGANLKHLIVTPSGCGEQNMISMTPPVIATIYLDTTEQWEKIGVERRAEAIKLIMQGYTQQMVYKKPDFSYAAFKGRPSSTWLTAYLAKVFAIAKKLVPIENQVICGAVKWLILEKQKPDGVFQEDAPVIHGEMVGGYKGAEPDVSLTAFVLIALEEAKDICKDQVNVSISAAYVHFYVHTHSPLARLLCCYPGGNRWEERNARTFNIEGTSYALLALLKMKKYELTGPIVRWLREQNYYGGGYGSTQATIMVFQALAQYQIDVPQQKDLNLDVSILLPRRANPIKYSILNHNALVARTEETKWNEDFTVKAEGTGQGTLTVMTVYNAKLREDESQCKKFDLRVSVEEARGGKVFSLLLVRFLGVVDATMSIIDVSMLTGFSPDVADLKRLSQGVDRYISKFEVDKAPSDRGNLMIYLDKVSHTEEECLKFKAHQFFEVGLIQPASVTVYDYYTIDDRCTKFYHPSKQSGLFNKICHGEVCRCAEENCFMQQKLEGPITLNKRMEEACEPGVDYGKSVIWICGVFLHEEGTDENPQGKTRQFISHIKCRESLRLERNKDYLIWGLSTDLWPRKAELSYIIGKDTWIEKWPNEDECQEPDFQSLCQDFLEFSEAMTMFGCPT</sequence>
<dbReference type="Pfam" id="PF07677">
    <property type="entry name" value="A2M_recep"/>
    <property type="match status" value="1"/>
</dbReference>
<dbReference type="InterPro" id="IPR001599">
    <property type="entry name" value="Macroglobln_a2"/>
</dbReference>
<dbReference type="SUPFAM" id="SSF49410">
    <property type="entry name" value="Alpha-macroglobulin receptor domain"/>
    <property type="match status" value="1"/>
</dbReference>
<dbReference type="InterPro" id="IPR008993">
    <property type="entry name" value="TIMP-like_OB-fold"/>
</dbReference>
<proteinExistence type="predicted"/>
<dbReference type="SUPFAM" id="SSF50242">
    <property type="entry name" value="TIMP-like"/>
    <property type="match status" value="1"/>
</dbReference>
<dbReference type="GO" id="GO:0005615">
    <property type="term" value="C:extracellular space"/>
    <property type="evidence" value="ECO:0007669"/>
    <property type="project" value="InterPro"/>
</dbReference>
<dbReference type="Gene3D" id="2.60.40.1940">
    <property type="match status" value="1"/>
</dbReference>
<dbReference type="SUPFAM" id="SSF48239">
    <property type="entry name" value="Terpenoid cyclases/Protein prenyltransferases"/>
    <property type="match status" value="1"/>
</dbReference>
<dbReference type="InterPro" id="IPR040839">
    <property type="entry name" value="MG4"/>
</dbReference>
<dbReference type="Proteomes" id="UP000694380">
    <property type="component" value="Unplaced"/>
</dbReference>
<dbReference type="Pfam" id="PF01759">
    <property type="entry name" value="NTR"/>
    <property type="match status" value="1"/>
</dbReference>
<dbReference type="FunFam" id="2.60.40.1930:FF:000008">
    <property type="entry name" value="Complement C3"/>
    <property type="match status" value="1"/>
</dbReference>
<dbReference type="Pfam" id="PF00207">
    <property type="entry name" value="A2M"/>
    <property type="match status" value="1"/>
</dbReference>
<evidence type="ECO:0000259" key="6">
    <source>
        <dbReference type="PROSITE" id="PS01178"/>
    </source>
</evidence>
<dbReference type="InterPro" id="IPR001134">
    <property type="entry name" value="Netrin_domain"/>
</dbReference>
<keyword evidence="5" id="KW-1015">Disulfide bond</keyword>
<evidence type="ECO:0000313" key="9">
    <source>
        <dbReference type="Proteomes" id="UP000694380"/>
    </source>
</evidence>
<dbReference type="FunFam" id="2.40.50.120:FF:000013">
    <property type="entry name" value="Complement C3"/>
    <property type="match status" value="1"/>
</dbReference>
<dbReference type="SMART" id="SM00643">
    <property type="entry name" value="C345C"/>
    <property type="match status" value="1"/>
</dbReference>
<dbReference type="Gene3D" id="2.60.40.1930">
    <property type="match status" value="3"/>
</dbReference>
<keyword evidence="2" id="KW-0964">Secreted</keyword>
<dbReference type="FunFam" id="2.60.40.10:FF:000155">
    <property type="entry name" value="complement C3 isoform X1"/>
    <property type="match status" value="1"/>
</dbReference>
<dbReference type="Pfam" id="PF21308">
    <property type="entry name" value="C3_CUB2"/>
    <property type="match status" value="1"/>
</dbReference>